<proteinExistence type="predicted"/>
<name>A0A0D3AQ91_BRAOL</name>
<feature type="region of interest" description="Disordered" evidence="1">
    <location>
        <begin position="78"/>
        <end position="109"/>
    </location>
</feature>
<accession>A0A0D3AQ91</accession>
<reference evidence="2" key="2">
    <citation type="submission" date="2015-03" db="UniProtKB">
        <authorList>
            <consortium name="EnsemblPlants"/>
        </authorList>
    </citation>
    <scope>IDENTIFICATION</scope>
</reference>
<evidence type="ECO:0000313" key="2">
    <source>
        <dbReference type="EnsemblPlants" id="Bo2g079280.1"/>
    </source>
</evidence>
<dbReference type="EnsemblPlants" id="Bo2g079280.1">
    <property type="protein sequence ID" value="Bo2g079280.1"/>
    <property type="gene ID" value="Bo2g079280"/>
</dbReference>
<organism evidence="2 3">
    <name type="scientific">Brassica oleracea var. oleracea</name>
    <dbReference type="NCBI Taxonomy" id="109376"/>
    <lineage>
        <taxon>Eukaryota</taxon>
        <taxon>Viridiplantae</taxon>
        <taxon>Streptophyta</taxon>
        <taxon>Embryophyta</taxon>
        <taxon>Tracheophyta</taxon>
        <taxon>Spermatophyta</taxon>
        <taxon>Magnoliopsida</taxon>
        <taxon>eudicotyledons</taxon>
        <taxon>Gunneridae</taxon>
        <taxon>Pentapetalae</taxon>
        <taxon>rosids</taxon>
        <taxon>malvids</taxon>
        <taxon>Brassicales</taxon>
        <taxon>Brassicaceae</taxon>
        <taxon>Brassiceae</taxon>
        <taxon>Brassica</taxon>
    </lineage>
</organism>
<dbReference type="AlphaFoldDB" id="A0A0D3AQ91"/>
<dbReference type="HOGENOM" id="CLU_2187579_0_0_1"/>
<dbReference type="Proteomes" id="UP000032141">
    <property type="component" value="Chromosome C2"/>
</dbReference>
<sequence length="109" mass="12398">MHRNPTKLPLSPLKRLLRLLRSPSVTLVGIWNRHHESKLLQHNLDLRVRSMIDLPSRVGEDVDGITLRNLSSMDIFSHRSGSSQMRQSPQKLQMPSSSTCFRQSIGLSS</sequence>
<evidence type="ECO:0000256" key="1">
    <source>
        <dbReference type="SAM" id="MobiDB-lite"/>
    </source>
</evidence>
<evidence type="ECO:0000313" key="3">
    <source>
        <dbReference type="Proteomes" id="UP000032141"/>
    </source>
</evidence>
<protein>
    <submittedName>
        <fullName evidence="2">Uncharacterized protein</fullName>
    </submittedName>
</protein>
<reference evidence="2 3" key="1">
    <citation type="journal article" date="2014" name="Genome Biol.">
        <title>Transcriptome and methylome profiling reveals relics of genome dominance in the mesopolyploid Brassica oleracea.</title>
        <authorList>
            <person name="Parkin I.A."/>
            <person name="Koh C."/>
            <person name="Tang H."/>
            <person name="Robinson S.J."/>
            <person name="Kagale S."/>
            <person name="Clarke W.E."/>
            <person name="Town C.D."/>
            <person name="Nixon J."/>
            <person name="Krishnakumar V."/>
            <person name="Bidwell S.L."/>
            <person name="Denoeud F."/>
            <person name="Belcram H."/>
            <person name="Links M.G."/>
            <person name="Just J."/>
            <person name="Clarke C."/>
            <person name="Bender T."/>
            <person name="Huebert T."/>
            <person name="Mason A.S."/>
            <person name="Pires J.C."/>
            <person name="Barker G."/>
            <person name="Moore J."/>
            <person name="Walley P.G."/>
            <person name="Manoli S."/>
            <person name="Batley J."/>
            <person name="Edwards D."/>
            <person name="Nelson M.N."/>
            <person name="Wang X."/>
            <person name="Paterson A.H."/>
            <person name="King G."/>
            <person name="Bancroft I."/>
            <person name="Chalhoub B."/>
            <person name="Sharpe A.G."/>
        </authorList>
    </citation>
    <scope>NUCLEOTIDE SEQUENCE</scope>
    <source>
        <strain evidence="2 3">cv. TO1000</strain>
    </source>
</reference>
<dbReference type="Gramene" id="Bo2g079280.1">
    <property type="protein sequence ID" value="Bo2g079280.1"/>
    <property type="gene ID" value="Bo2g079280"/>
</dbReference>
<keyword evidence="3" id="KW-1185">Reference proteome</keyword>